<dbReference type="InterPro" id="IPR032675">
    <property type="entry name" value="LRR_dom_sf"/>
</dbReference>
<evidence type="ECO:0000313" key="2">
    <source>
        <dbReference type="EMBL" id="KZP08717.1"/>
    </source>
</evidence>
<dbReference type="OrthoDB" id="194289at2759"/>
<feature type="transmembrane region" description="Helical" evidence="1">
    <location>
        <begin position="156"/>
        <end position="176"/>
    </location>
</feature>
<organism evidence="2 3">
    <name type="scientific">Athelia psychrophila</name>
    <dbReference type="NCBI Taxonomy" id="1759441"/>
    <lineage>
        <taxon>Eukaryota</taxon>
        <taxon>Fungi</taxon>
        <taxon>Dikarya</taxon>
        <taxon>Basidiomycota</taxon>
        <taxon>Agaricomycotina</taxon>
        <taxon>Agaricomycetes</taxon>
        <taxon>Agaricomycetidae</taxon>
        <taxon>Atheliales</taxon>
        <taxon>Atheliaceae</taxon>
        <taxon>Athelia</taxon>
    </lineage>
</organism>
<dbReference type="PANTHER" id="PTHR15887:SF1">
    <property type="entry name" value="TRANSMEMBRANE PROTEIN 69"/>
    <property type="match status" value="1"/>
</dbReference>
<gene>
    <name evidence="2" type="ORF">FIBSPDRAFT_964527</name>
</gene>
<keyword evidence="3" id="KW-1185">Reference proteome</keyword>
<dbReference type="AlphaFoldDB" id="A0A165XN04"/>
<dbReference type="STRING" id="436010.A0A165XN04"/>
<name>A0A165XN04_9AGAM</name>
<keyword evidence="1" id="KW-0472">Membrane</keyword>
<feature type="transmembrane region" description="Helical" evidence="1">
    <location>
        <begin position="188"/>
        <end position="208"/>
    </location>
</feature>
<dbReference type="Gene3D" id="3.80.10.10">
    <property type="entry name" value="Ribonuclease Inhibitor"/>
    <property type="match status" value="1"/>
</dbReference>
<keyword evidence="1" id="KW-1133">Transmembrane helix</keyword>
<dbReference type="InterPro" id="IPR021836">
    <property type="entry name" value="DUF3429"/>
</dbReference>
<keyword evidence="1" id="KW-0812">Transmembrane</keyword>
<sequence length="763" mass="82766">MNPLFSSLTRSALLRRGALAPLALRRSTQAFRSPLLVALQRRGVANNVSMRPGSQSVADAALNLKEEVGNAAAGLAQTITNGNHFEDGDPKFIGLTKATAHAVPAPYMVMGLLGGLPYVASSGATVYLAHQAGLVASGALLSIDPAIAHTLLDQALSFQITYGAVLLGSLGTIHWGMELAALGGQKGYSRLAIGALPILFALPSFSMLPLEGLLLQWVGFLTIWGTDLKVAQLGWTPKWYPQYRFYLSALVGTCILGTIALTSFLGPSAGHGWSTHDIQLLRNERRKMVAASYIHLKSLSLKLQEIGIAREALLAQIADLDAASTAVKAQYNSIFNNASAVAVLPNEILASIFEEAQRIDDGLASLVTKVTSRWREVAINSPRLWSKIYIANHGPGVNLAALHLIRSKAVPFELKVVVNQFYNVSAALGQFLIDHINRCRRLTIDFGSSESLQVNQLLDFLVPLSCPLLKSIDISCDHVSSEHSHGVGRLFVGGAPMLATVRLSVYPCSGFLPPLENVTSLHLLDIIPNSQFTSEALRDALLSIKCLILLEIKGEIVTSWMPVGTIELPALQTLRIHATDEQIVADQIRGIYGAIDAPSLKTLVLANVYDIDLQFLDSLETKKFPALDTLTLSGFGGLQLHSGLAPLMRTFPDVHTIAILGDNPAAYELLGLLQKTETAGIYCPRLRRLDLPNLRSFNRHDNFNLMYDCLTSRISMGHPIETLALCNDAVAQMLQGTLDDGLPYPMPRMDLVQVVEYEKEDEL</sequence>
<dbReference type="SUPFAM" id="SSF52047">
    <property type="entry name" value="RNI-like"/>
    <property type="match status" value="1"/>
</dbReference>
<dbReference type="Pfam" id="PF11911">
    <property type="entry name" value="DUF3429"/>
    <property type="match status" value="1"/>
</dbReference>
<evidence type="ECO:0000256" key="1">
    <source>
        <dbReference type="SAM" id="Phobius"/>
    </source>
</evidence>
<dbReference type="EMBL" id="KV417715">
    <property type="protein sequence ID" value="KZP08717.1"/>
    <property type="molecule type" value="Genomic_DNA"/>
</dbReference>
<proteinExistence type="predicted"/>
<feature type="transmembrane region" description="Helical" evidence="1">
    <location>
        <begin position="243"/>
        <end position="265"/>
    </location>
</feature>
<dbReference type="PANTHER" id="PTHR15887">
    <property type="entry name" value="TRANSMEMBRANE PROTEIN 69"/>
    <property type="match status" value="1"/>
</dbReference>
<protein>
    <submittedName>
        <fullName evidence="2">Uncharacterized protein</fullName>
    </submittedName>
</protein>
<accession>A0A165XN04</accession>
<dbReference type="Proteomes" id="UP000076532">
    <property type="component" value="Unassembled WGS sequence"/>
</dbReference>
<evidence type="ECO:0000313" key="3">
    <source>
        <dbReference type="Proteomes" id="UP000076532"/>
    </source>
</evidence>
<reference evidence="2 3" key="1">
    <citation type="journal article" date="2016" name="Mol. Biol. Evol.">
        <title>Comparative Genomics of Early-Diverging Mushroom-Forming Fungi Provides Insights into the Origins of Lignocellulose Decay Capabilities.</title>
        <authorList>
            <person name="Nagy L.G."/>
            <person name="Riley R."/>
            <person name="Tritt A."/>
            <person name="Adam C."/>
            <person name="Daum C."/>
            <person name="Floudas D."/>
            <person name="Sun H."/>
            <person name="Yadav J.S."/>
            <person name="Pangilinan J."/>
            <person name="Larsson K.H."/>
            <person name="Matsuura K."/>
            <person name="Barry K."/>
            <person name="Labutti K."/>
            <person name="Kuo R."/>
            <person name="Ohm R.A."/>
            <person name="Bhattacharya S.S."/>
            <person name="Shirouzu T."/>
            <person name="Yoshinaga Y."/>
            <person name="Martin F.M."/>
            <person name="Grigoriev I.V."/>
            <person name="Hibbett D.S."/>
        </authorList>
    </citation>
    <scope>NUCLEOTIDE SEQUENCE [LARGE SCALE GENOMIC DNA]</scope>
    <source>
        <strain evidence="2 3">CBS 109695</strain>
    </source>
</reference>